<evidence type="ECO:0000313" key="2">
    <source>
        <dbReference type="EMBL" id="MDT0349965.1"/>
    </source>
</evidence>
<reference evidence="3" key="1">
    <citation type="submission" date="2023-07" db="EMBL/GenBank/DDBJ databases">
        <title>30 novel species of actinomycetes from the DSMZ collection.</title>
        <authorList>
            <person name="Nouioui I."/>
        </authorList>
    </citation>
    <scope>NUCLEOTIDE SEQUENCE [LARGE SCALE GENOMIC DNA]</scope>
    <source>
        <strain evidence="3">DSM 45834</strain>
    </source>
</reference>
<comment type="caution">
    <text evidence="2">The sequence shown here is derived from an EMBL/GenBank/DDBJ whole genome shotgun (WGS) entry which is preliminary data.</text>
</comment>
<keyword evidence="1" id="KW-1133">Transmembrane helix</keyword>
<keyword evidence="1" id="KW-0812">Transmembrane</keyword>
<feature type="transmembrane region" description="Helical" evidence="1">
    <location>
        <begin position="185"/>
        <end position="207"/>
    </location>
</feature>
<feature type="transmembrane region" description="Helical" evidence="1">
    <location>
        <begin position="242"/>
        <end position="261"/>
    </location>
</feature>
<dbReference type="Proteomes" id="UP001183202">
    <property type="component" value="Unassembled WGS sequence"/>
</dbReference>
<dbReference type="RefSeq" id="WP_311555993.1">
    <property type="nucleotide sequence ID" value="NZ_JAVREJ010000005.1"/>
</dbReference>
<evidence type="ECO:0000313" key="3">
    <source>
        <dbReference type="Proteomes" id="UP001183202"/>
    </source>
</evidence>
<organism evidence="2 3">
    <name type="scientific">Pseudonocardia charpentierae</name>
    <dbReference type="NCBI Taxonomy" id="3075545"/>
    <lineage>
        <taxon>Bacteria</taxon>
        <taxon>Bacillati</taxon>
        <taxon>Actinomycetota</taxon>
        <taxon>Actinomycetes</taxon>
        <taxon>Pseudonocardiales</taxon>
        <taxon>Pseudonocardiaceae</taxon>
        <taxon>Pseudonocardia</taxon>
    </lineage>
</organism>
<gene>
    <name evidence="2" type="ORF">RM445_10565</name>
</gene>
<protein>
    <submittedName>
        <fullName evidence="2">Uncharacterized protein</fullName>
    </submittedName>
</protein>
<proteinExistence type="predicted"/>
<name>A0ABU2N7N3_9PSEU</name>
<feature type="transmembrane region" description="Helical" evidence="1">
    <location>
        <begin position="213"/>
        <end position="235"/>
    </location>
</feature>
<feature type="transmembrane region" description="Helical" evidence="1">
    <location>
        <begin position="152"/>
        <end position="173"/>
    </location>
</feature>
<sequence>MSRAPAVAGRRFGAGVLLRIAVGALLAVVLLPLGATSAAAHGGTESPVVVSSMPRVLSLEPAVPGLDVVVIDGGARLRLDNDTAQPVTVPGTEAGRPRVVPPGGSAAWTDARLGDPAAPPAGVGAWAVPLAVGDLPVTVRGDRVWPPAPHPFPWWALTVAALLGTYTVGGLAVERGRPGGARTALAGVVLVVTAAYVVHVIGSSLVVAEPPGLVALLGAAGIGMATWLLGPLAAALTLRGHLLGAALYGSVGVLTALLTLSDTLTFHRAVLAFGGPFDLDRIATVITFGGGLGLFLVAITAFRRVEPAVEPAPDRSLATPTTASAPAA</sequence>
<keyword evidence="1" id="KW-0472">Membrane</keyword>
<dbReference type="EMBL" id="JAVREJ010000005">
    <property type="protein sequence ID" value="MDT0349965.1"/>
    <property type="molecule type" value="Genomic_DNA"/>
</dbReference>
<accession>A0ABU2N7N3</accession>
<feature type="transmembrane region" description="Helical" evidence="1">
    <location>
        <begin position="281"/>
        <end position="302"/>
    </location>
</feature>
<evidence type="ECO:0000256" key="1">
    <source>
        <dbReference type="SAM" id="Phobius"/>
    </source>
</evidence>
<keyword evidence="3" id="KW-1185">Reference proteome</keyword>